<proteinExistence type="predicted"/>
<dbReference type="InParanoid" id="A0A1Q3CAE8"/>
<dbReference type="InterPro" id="IPR007750">
    <property type="entry name" value="DUF674"/>
</dbReference>
<dbReference type="FunCoup" id="A0A1Q3CAE8">
    <property type="interactions" value="53"/>
</dbReference>
<feature type="non-terminal residue" evidence="1">
    <location>
        <position position="1"/>
    </location>
</feature>
<keyword evidence="2" id="KW-1185">Reference proteome</keyword>
<dbReference type="OrthoDB" id="2014278at2759"/>
<dbReference type="PANTHER" id="PTHR33103:SF19">
    <property type="entry name" value="OS09G0544700 PROTEIN"/>
    <property type="match status" value="1"/>
</dbReference>
<dbReference type="PANTHER" id="PTHR33103">
    <property type="entry name" value="OS01G0153900 PROTEIN"/>
    <property type="match status" value="1"/>
</dbReference>
<protein>
    <submittedName>
        <fullName evidence="1">DUF674 domain-containing protein</fullName>
    </submittedName>
</protein>
<evidence type="ECO:0000313" key="1">
    <source>
        <dbReference type="EMBL" id="GAV77078.1"/>
    </source>
</evidence>
<accession>A0A1Q3CAE8</accession>
<dbReference type="EMBL" id="BDDD01001566">
    <property type="protein sequence ID" value="GAV77078.1"/>
    <property type="molecule type" value="Genomic_DNA"/>
</dbReference>
<evidence type="ECO:0000313" key="2">
    <source>
        <dbReference type="Proteomes" id="UP000187406"/>
    </source>
</evidence>
<dbReference type="Pfam" id="PF05056">
    <property type="entry name" value="DUF674"/>
    <property type="match status" value="1"/>
</dbReference>
<sequence>RSMATPTSVSLKLLVDKKGHRVLFAEANKDFVDFLFYILSLPIATVIRLLTKDGMVGCLGNLYDSIQHLNETYMQPDYQKKDNILKPKVPNSDVKVPLLLPNVESSTSKKLYKCPNHHRSNNSVYGDFRLTDCHKYVADDPNARCPHCNNVMSSQASYVAPPDVNRATSSQEGGFVKGVVTYMIMDDLVVKPMSSISSITMLNNFNIKEVGLLEEKVINIDMDKV</sequence>
<dbReference type="AlphaFoldDB" id="A0A1Q3CAE8"/>
<organism evidence="1 2">
    <name type="scientific">Cephalotus follicularis</name>
    <name type="common">Albany pitcher plant</name>
    <dbReference type="NCBI Taxonomy" id="3775"/>
    <lineage>
        <taxon>Eukaryota</taxon>
        <taxon>Viridiplantae</taxon>
        <taxon>Streptophyta</taxon>
        <taxon>Embryophyta</taxon>
        <taxon>Tracheophyta</taxon>
        <taxon>Spermatophyta</taxon>
        <taxon>Magnoliopsida</taxon>
        <taxon>eudicotyledons</taxon>
        <taxon>Gunneridae</taxon>
        <taxon>Pentapetalae</taxon>
        <taxon>rosids</taxon>
        <taxon>fabids</taxon>
        <taxon>Oxalidales</taxon>
        <taxon>Cephalotaceae</taxon>
        <taxon>Cephalotus</taxon>
    </lineage>
</organism>
<comment type="caution">
    <text evidence="1">The sequence shown here is derived from an EMBL/GenBank/DDBJ whole genome shotgun (WGS) entry which is preliminary data.</text>
</comment>
<dbReference type="Proteomes" id="UP000187406">
    <property type="component" value="Unassembled WGS sequence"/>
</dbReference>
<name>A0A1Q3CAE8_CEPFO</name>
<dbReference type="STRING" id="3775.A0A1Q3CAE8"/>
<reference evidence="2" key="1">
    <citation type="submission" date="2016-04" db="EMBL/GenBank/DDBJ databases">
        <title>Cephalotus genome sequencing.</title>
        <authorList>
            <person name="Fukushima K."/>
            <person name="Hasebe M."/>
            <person name="Fang X."/>
        </authorList>
    </citation>
    <scope>NUCLEOTIDE SEQUENCE [LARGE SCALE GENOMIC DNA]</scope>
    <source>
        <strain evidence="2">cv. St1</strain>
    </source>
</reference>
<gene>
    <name evidence="1" type="ORF">CFOL_v3_20550</name>
</gene>